<dbReference type="EnsemblPlants" id="KRH75501">
    <property type="protein sequence ID" value="KRH75501"/>
    <property type="gene ID" value="GLYMA_01G088400"/>
</dbReference>
<reference evidence="2 3" key="1">
    <citation type="journal article" date="2010" name="Nature">
        <title>Genome sequence of the palaeopolyploid soybean.</title>
        <authorList>
            <person name="Schmutz J."/>
            <person name="Cannon S.B."/>
            <person name="Schlueter J."/>
            <person name="Ma J."/>
            <person name="Mitros T."/>
            <person name="Nelson W."/>
            <person name="Hyten D.L."/>
            <person name="Song Q."/>
            <person name="Thelen J.J."/>
            <person name="Cheng J."/>
            <person name="Xu D."/>
            <person name="Hellsten U."/>
            <person name="May G.D."/>
            <person name="Yu Y."/>
            <person name="Sakurai T."/>
            <person name="Umezawa T."/>
            <person name="Bhattacharyya M.K."/>
            <person name="Sandhu D."/>
            <person name="Valliyodan B."/>
            <person name="Lindquist E."/>
            <person name="Peto M."/>
            <person name="Grant D."/>
            <person name="Shu S."/>
            <person name="Goodstein D."/>
            <person name="Barry K."/>
            <person name="Futrell-Griggs M."/>
            <person name="Abernathy B."/>
            <person name="Du J."/>
            <person name="Tian Z."/>
            <person name="Zhu L."/>
            <person name="Gill N."/>
            <person name="Joshi T."/>
            <person name="Libault M."/>
            <person name="Sethuraman A."/>
            <person name="Zhang X.-C."/>
            <person name="Shinozaki K."/>
            <person name="Nguyen H.T."/>
            <person name="Wing R.A."/>
            <person name="Cregan P."/>
            <person name="Specht J."/>
            <person name="Grimwood J."/>
            <person name="Rokhsar D."/>
            <person name="Stacey G."/>
            <person name="Shoemaker R.C."/>
            <person name="Jackson S.A."/>
        </authorList>
    </citation>
    <scope>NUCLEOTIDE SEQUENCE</scope>
    <source>
        <strain evidence="3">cv. Williams 82</strain>
        <tissue evidence="2">Callus</tissue>
    </source>
</reference>
<dbReference type="Proteomes" id="UP000008827">
    <property type="component" value="Chromosome 1"/>
</dbReference>
<evidence type="ECO:0000313" key="3">
    <source>
        <dbReference type="EnsemblPlants" id="KRH75501"/>
    </source>
</evidence>
<sequence>MVAYMYKVVKCTGRIPTYQNFCTPKIAELDLVYESINLQNKWKIGEVEDRSSVKSSKVIRYMHRQSQIRLPWSTRKHQMPKKSFDINYESTHRENLGTLITWNKQKPFEQQSLINEGNPILNKEPKFKKENIPKLYNKKYRD</sequence>
<proteinExistence type="predicted"/>
<dbReference type="Gramene" id="KRH75501">
    <property type="protein sequence ID" value="KRH75501"/>
    <property type="gene ID" value="GLYMA_01G088400"/>
</dbReference>
<protein>
    <submittedName>
        <fullName evidence="2 3">Uncharacterized protein</fullName>
    </submittedName>
</protein>
<name>A0A0R0L897_SOYBN</name>
<evidence type="ECO:0000256" key="1">
    <source>
        <dbReference type="SAM" id="MobiDB-lite"/>
    </source>
</evidence>
<feature type="region of interest" description="Disordered" evidence="1">
    <location>
        <begin position="119"/>
        <end position="142"/>
    </location>
</feature>
<evidence type="ECO:0000313" key="4">
    <source>
        <dbReference type="Proteomes" id="UP000008827"/>
    </source>
</evidence>
<evidence type="ECO:0000313" key="2">
    <source>
        <dbReference type="EMBL" id="KRH75501.1"/>
    </source>
</evidence>
<dbReference type="AlphaFoldDB" id="A0A0R0L897"/>
<feature type="compositionally biased region" description="Basic and acidic residues" evidence="1">
    <location>
        <begin position="123"/>
        <end position="132"/>
    </location>
</feature>
<dbReference type="EMBL" id="CM000834">
    <property type="protein sequence ID" value="KRH75501.1"/>
    <property type="molecule type" value="Genomic_DNA"/>
</dbReference>
<reference evidence="2" key="3">
    <citation type="submission" date="2018-07" db="EMBL/GenBank/DDBJ databases">
        <title>WGS assembly of Glycine max.</title>
        <authorList>
            <person name="Schmutz J."/>
            <person name="Cannon S."/>
            <person name="Schlueter J."/>
            <person name="Ma J."/>
            <person name="Mitros T."/>
            <person name="Nelson W."/>
            <person name="Hyten D."/>
            <person name="Song Q."/>
            <person name="Thelen J."/>
            <person name="Cheng J."/>
            <person name="Xu D."/>
            <person name="Hellsten U."/>
            <person name="May G."/>
            <person name="Yu Y."/>
            <person name="Sakurai T."/>
            <person name="Umezawa T."/>
            <person name="Bhattacharyya M."/>
            <person name="Sandhu D."/>
            <person name="Valliyodan B."/>
            <person name="Lindquist E."/>
            <person name="Peto M."/>
            <person name="Grant D."/>
            <person name="Shu S."/>
            <person name="Goodstein D."/>
            <person name="Barry K."/>
            <person name="Futrell-Griggs M."/>
            <person name="Abernathy B."/>
            <person name="Du J."/>
            <person name="Tian Z."/>
            <person name="Zhu L."/>
            <person name="Gill N."/>
            <person name="Joshi T."/>
            <person name="Libault M."/>
            <person name="Sethuraman A."/>
            <person name="Zhang X."/>
            <person name="Shinozaki K."/>
            <person name="Nguyen H."/>
            <person name="Wing R."/>
            <person name="Cregan P."/>
            <person name="Specht J."/>
            <person name="Grimwood J."/>
            <person name="Rokhsar D."/>
            <person name="Stacey G."/>
            <person name="Shoemaker R."/>
            <person name="Jackson S."/>
        </authorList>
    </citation>
    <scope>NUCLEOTIDE SEQUENCE</scope>
    <source>
        <tissue evidence="2">Callus</tissue>
    </source>
</reference>
<keyword evidence="4" id="KW-1185">Reference proteome</keyword>
<gene>
    <name evidence="2" type="ORF">GLYMA_01G088400</name>
</gene>
<dbReference type="InParanoid" id="A0A0R0L897"/>
<accession>A0A0R0L897</accession>
<reference evidence="3" key="2">
    <citation type="submission" date="2018-02" db="UniProtKB">
        <authorList>
            <consortium name="EnsemblPlants"/>
        </authorList>
    </citation>
    <scope>IDENTIFICATION</scope>
    <source>
        <strain evidence="3">Williams 82</strain>
    </source>
</reference>
<organism evidence="2">
    <name type="scientific">Glycine max</name>
    <name type="common">Soybean</name>
    <name type="synonym">Glycine hispida</name>
    <dbReference type="NCBI Taxonomy" id="3847"/>
    <lineage>
        <taxon>Eukaryota</taxon>
        <taxon>Viridiplantae</taxon>
        <taxon>Streptophyta</taxon>
        <taxon>Embryophyta</taxon>
        <taxon>Tracheophyta</taxon>
        <taxon>Spermatophyta</taxon>
        <taxon>Magnoliopsida</taxon>
        <taxon>eudicotyledons</taxon>
        <taxon>Gunneridae</taxon>
        <taxon>Pentapetalae</taxon>
        <taxon>rosids</taxon>
        <taxon>fabids</taxon>
        <taxon>Fabales</taxon>
        <taxon>Fabaceae</taxon>
        <taxon>Papilionoideae</taxon>
        <taxon>50 kb inversion clade</taxon>
        <taxon>NPAAA clade</taxon>
        <taxon>indigoferoid/millettioid clade</taxon>
        <taxon>Phaseoleae</taxon>
        <taxon>Glycine</taxon>
        <taxon>Glycine subgen. Soja</taxon>
    </lineage>
</organism>